<evidence type="ECO:0000256" key="1">
    <source>
        <dbReference type="SAM" id="MobiDB-lite"/>
    </source>
</evidence>
<name>A0A9P0PIE2_ACAOB</name>
<comment type="caution">
    <text evidence="2">The sequence shown here is derived from an EMBL/GenBank/DDBJ whole genome shotgun (WGS) entry which is preliminary data.</text>
</comment>
<feature type="region of interest" description="Disordered" evidence="1">
    <location>
        <begin position="1"/>
        <end position="24"/>
    </location>
</feature>
<evidence type="ECO:0000313" key="3">
    <source>
        <dbReference type="Proteomes" id="UP001152888"/>
    </source>
</evidence>
<dbReference type="Proteomes" id="UP001152888">
    <property type="component" value="Unassembled WGS sequence"/>
</dbReference>
<evidence type="ECO:0000313" key="2">
    <source>
        <dbReference type="EMBL" id="CAH1986924.1"/>
    </source>
</evidence>
<reference evidence="2" key="1">
    <citation type="submission" date="2022-03" db="EMBL/GenBank/DDBJ databases">
        <authorList>
            <person name="Sayadi A."/>
        </authorList>
    </citation>
    <scope>NUCLEOTIDE SEQUENCE</scope>
</reference>
<protein>
    <submittedName>
        <fullName evidence="2">Uncharacterized protein</fullName>
    </submittedName>
</protein>
<accession>A0A9P0PIE2</accession>
<keyword evidence="3" id="KW-1185">Reference proteome</keyword>
<sequence length="97" mass="11430">MRVLPKLARKNMKRPMKRPNKSPMKWKMKIFTQDVIKQLPVDIKILLKKLVKEDQNQPKADNPEEPPQKIRARCLLCGRAKNRVTTMKCDSVYVNIM</sequence>
<dbReference type="EMBL" id="CAKOFQ010007008">
    <property type="protein sequence ID" value="CAH1986924.1"/>
    <property type="molecule type" value="Genomic_DNA"/>
</dbReference>
<organism evidence="2 3">
    <name type="scientific">Acanthoscelides obtectus</name>
    <name type="common">Bean weevil</name>
    <name type="synonym">Bruchus obtectus</name>
    <dbReference type="NCBI Taxonomy" id="200917"/>
    <lineage>
        <taxon>Eukaryota</taxon>
        <taxon>Metazoa</taxon>
        <taxon>Ecdysozoa</taxon>
        <taxon>Arthropoda</taxon>
        <taxon>Hexapoda</taxon>
        <taxon>Insecta</taxon>
        <taxon>Pterygota</taxon>
        <taxon>Neoptera</taxon>
        <taxon>Endopterygota</taxon>
        <taxon>Coleoptera</taxon>
        <taxon>Polyphaga</taxon>
        <taxon>Cucujiformia</taxon>
        <taxon>Chrysomeloidea</taxon>
        <taxon>Chrysomelidae</taxon>
        <taxon>Bruchinae</taxon>
        <taxon>Bruchini</taxon>
        <taxon>Acanthoscelides</taxon>
    </lineage>
</organism>
<gene>
    <name evidence="2" type="ORF">ACAOBT_LOCUS17538</name>
</gene>
<dbReference type="AlphaFoldDB" id="A0A9P0PIE2"/>
<proteinExistence type="predicted"/>
<feature type="compositionally biased region" description="Basic residues" evidence="1">
    <location>
        <begin position="7"/>
        <end position="24"/>
    </location>
</feature>